<accession>A0A0N0XZZ2</accession>
<organism evidence="1 2">
    <name type="scientific">Streptomyces chattanoogensis</name>
    <dbReference type="NCBI Taxonomy" id="66876"/>
    <lineage>
        <taxon>Bacteria</taxon>
        <taxon>Bacillati</taxon>
        <taxon>Actinomycetota</taxon>
        <taxon>Actinomycetes</taxon>
        <taxon>Kitasatosporales</taxon>
        <taxon>Streptomycetaceae</taxon>
        <taxon>Streptomyces</taxon>
    </lineage>
</organism>
<evidence type="ECO:0000313" key="1">
    <source>
        <dbReference type="EMBL" id="KPC66946.1"/>
    </source>
</evidence>
<comment type="caution">
    <text evidence="1">The sequence shown here is derived from an EMBL/GenBank/DDBJ whole genome shotgun (WGS) entry which is preliminary data.</text>
</comment>
<dbReference type="InterPro" id="IPR015068">
    <property type="entry name" value="DUF1877"/>
</dbReference>
<dbReference type="EMBL" id="LGKG01000001">
    <property type="protein sequence ID" value="KPC66946.1"/>
    <property type="molecule type" value="Genomic_DNA"/>
</dbReference>
<keyword evidence="2" id="KW-1185">Reference proteome</keyword>
<dbReference type="Proteomes" id="UP000037982">
    <property type="component" value="Unassembled WGS sequence"/>
</dbReference>
<proteinExistence type="predicted"/>
<dbReference type="InterPro" id="IPR035944">
    <property type="entry name" value="YfbM-like_sf"/>
</dbReference>
<evidence type="ECO:0000313" key="2">
    <source>
        <dbReference type="Proteomes" id="UP000037982"/>
    </source>
</evidence>
<gene>
    <name evidence="1" type="ORF">ADL29_01825</name>
</gene>
<reference evidence="2" key="1">
    <citation type="submission" date="2015-07" db="EMBL/GenBank/DDBJ databases">
        <authorList>
            <person name="Ju K.-S."/>
            <person name="Doroghazi J.R."/>
            <person name="Metcalf W.W."/>
        </authorList>
    </citation>
    <scope>NUCLEOTIDE SEQUENCE [LARGE SCALE GENOMIC DNA]</scope>
    <source>
        <strain evidence="2">NRRL ISP-5002</strain>
    </source>
</reference>
<evidence type="ECO:0008006" key="3">
    <source>
        <dbReference type="Google" id="ProtNLM"/>
    </source>
</evidence>
<dbReference type="Pfam" id="PF08974">
    <property type="entry name" value="DUF1877"/>
    <property type="match status" value="1"/>
</dbReference>
<dbReference type="AlphaFoldDB" id="A0A0N0XZZ2"/>
<dbReference type="SUPFAM" id="SSF111069">
    <property type="entry name" value="Hypothetical protein yfbM"/>
    <property type="match status" value="1"/>
</dbReference>
<dbReference type="Gene3D" id="3.40.1760.10">
    <property type="entry name" value="YfbM-like super family"/>
    <property type="match status" value="1"/>
</dbReference>
<sequence>MSMIGEYARVTAAELDRAHSDPEWALKLVQGRMEEEADTRPEPAAARCLDVDKAWDALGFLLSRTDFPVEVVHGEEAIAGAEDWGYGPPRCLTPERVRAAAAAMAQTSGERLVSGVGPAELATAGVYPLIVWERGESLDYVSAHYERLRLFFRTAADHGDGMLIWLG</sequence>
<protein>
    <recommendedName>
        <fullName evidence="3">DUF1877 domain-containing protein</fullName>
    </recommendedName>
</protein>
<dbReference type="RefSeq" id="WP_053922011.1">
    <property type="nucleotide sequence ID" value="NZ_LGKG01000001.1"/>
</dbReference>
<name>A0A0N0XZZ2_9ACTN</name>